<dbReference type="InterPro" id="IPR017938">
    <property type="entry name" value="Riboflavin_synthase-like_b-brl"/>
</dbReference>
<dbReference type="SUPFAM" id="SSF63380">
    <property type="entry name" value="Riboflavin synthase domain-like"/>
    <property type="match status" value="1"/>
</dbReference>
<comment type="caution">
    <text evidence="5">The sequence shown here is derived from an EMBL/GenBank/DDBJ whole genome shotgun (WGS) entry which is preliminary data.</text>
</comment>
<dbReference type="InterPro" id="IPR017927">
    <property type="entry name" value="FAD-bd_FR_type"/>
</dbReference>
<proteinExistence type="predicted"/>
<feature type="compositionally biased region" description="Low complexity" evidence="2">
    <location>
        <begin position="342"/>
        <end position="352"/>
    </location>
</feature>
<feature type="domain" description="FAD-binding FR-type" evidence="4">
    <location>
        <begin position="199"/>
        <end position="321"/>
    </location>
</feature>
<dbReference type="PANTHER" id="PTHR11972">
    <property type="entry name" value="NADPH OXIDASE"/>
    <property type="match status" value="1"/>
</dbReference>
<dbReference type="Pfam" id="PF08030">
    <property type="entry name" value="NAD_binding_6"/>
    <property type="match status" value="1"/>
</dbReference>
<dbReference type="PANTHER" id="PTHR11972:SF153">
    <property type="entry name" value="SUPEROXIDE-GENERATING NADPH OXIDASE HEAVY CHAIN SUBUNIT A"/>
    <property type="match status" value="1"/>
</dbReference>
<sequence>MGLSLDFKRLLCIGVLLGAVGGTLYWVATDYVGGVPFQIVGWSLVVSRATAMLMLPTFSLCLLAVCRRTMTFLRRTPLSFIIPFDDMLAFHQLAGTFGTLLAVVHSISHIANFITARREARYTQLYFGRPHILAGLVLNDFTNFFITHQIFFLSFTVLFMLHPVPGHSLVRGKRHWLPVPYSWMWMAWPFALYILERVYGVFRARLWDTQVMGASILDPGVLTLELSKPPGFSYRPGQYVLICCPDISNFEWHPFSLSSSPQDNFLQVHVNNAGDWTGALHARFCANIQLARSDKRTLMTTLSQTLQAHQSLKQSSSRKLRLSRSSKQGQDATRSQPKTILEAEAAEPASGEGRCDGASMLEGPGLQRADQLRIPESAFHVQGHDSMCKANGGRASVQPDCTIPTDLHSEVAVLMSQAVVSQSPRERMSLSTARVSSEYVIRTSAPIHMAVQQPSTAECTGTIAPVPSGSYISYQHATEYGSAFHQVQALRTRVSKRAWEGAPAPSHPLCLPQRLSSVKLRRLESLLKKFGTASHLAPAQAPRLIIDGPFGAPAQEHVGFKTVVLIGMGIGITPMLGIMRDTLHRLAALPQSPPGLQAGGQGEAAEQRKAYLHYVVRDPRAGGWLRTEFEFLSLLDPSGSIFRANIHVTGKHLPEVSSTKPWQPEPQAHPCVTLTYGRPDFQAILKGVQADVGRSRVGVFLCGPLLVKHTLRKLCEELNQASGSRLVFHAEHF</sequence>
<feature type="compositionally biased region" description="Polar residues" evidence="2">
    <location>
        <begin position="329"/>
        <end position="338"/>
    </location>
</feature>
<gene>
    <name evidence="5" type="primary">g6065</name>
    <name evidence="5" type="ORF">VP750_LOCUS5192</name>
</gene>
<feature type="region of interest" description="Disordered" evidence="2">
    <location>
        <begin position="309"/>
        <end position="363"/>
    </location>
</feature>
<evidence type="ECO:0000313" key="5">
    <source>
        <dbReference type="EMBL" id="CAL5223533.1"/>
    </source>
</evidence>
<evidence type="ECO:0000256" key="2">
    <source>
        <dbReference type="SAM" id="MobiDB-lite"/>
    </source>
</evidence>
<evidence type="ECO:0000256" key="1">
    <source>
        <dbReference type="ARBA" id="ARBA00023002"/>
    </source>
</evidence>
<dbReference type="InterPro" id="IPR039261">
    <property type="entry name" value="FNR_nucleotide-bd"/>
</dbReference>
<keyword evidence="1" id="KW-0560">Oxidoreductase</keyword>
<dbReference type="InterPro" id="IPR050369">
    <property type="entry name" value="RBOH/FRE"/>
</dbReference>
<keyword evidence="3" id="KW-0472">Membrane</keyword>
<evidence type="ECO:0000313" key="6">
    <source>
        <dbReference type="Proteomes" id="UP001497392"/>
    </source>
</evidence>
<dbReference type="Pfam" id="PF08022">
    <property type="entry name" value="FAD_binding_8"/>
    <property type="match status" value="1"/>
</dbReference>
<feature type="transmembrane region" description="Helical" evidence="3">
    <location>
        <begin position="39"/>
        <end position="66"/>
    </location>
</feature>
<protein>
    <submittedName>
        <fullName evidence="5">G6065 protein</fullName>
    </submittedName>
</protein>
<reference evidence="5 6" key="1">
    <citation type="submission" date="2024-06" db="EMBL/GenBank/DDBJ databases">
        <authorList>
            <person name="Kraege A."/>
            <person name="Thomma B."/>
        </authorList>
    </citation>
    <scope>NUCLEOTIDE SEQUENCE [LARGE SCALE GENOMIC DNA]</scope>
</reference>
<keyword evidence="6" id="KW-1185">Reference proteome</keyword>
<dbReference type="Gene3D" id="3.40.50.80">
    <property type="entry name" value="Nucleotide-binding domain of ferredoxin-NADP reductase (FNR) module"/>
    <property type="match status" value="1"/>
</dbReference>
<dbReference type="Gene3D" id="2.40.30.10">
    <property type="entry name" value="Translation factors"/>
    <property type="match status" value="1"/>
</dbReference>
<evidence type="ECO:0000259" key="4">
    <source>
        <dbReference type="PROSITE" id="PS51384"/>
    </source>
</evidence>
<feature type="transmembrane region" description="Helical" evidence="3">
    <location>
        <begin position="7"/>
        <end position="27"/>
    </location>
</feature>
<dbReference type="EMBL" id="CAXHTA020000009">
    <property type="protein sequence ID" value="CAL5223533.1"/>
    <property type="molecule type" value="Genomic_DNA"/>
</dbReference>
<feature type="transmembrane region" description="Helical" evidence="3">
    <location>
        <begin position="176"/>
        <end position="195"/>
    </location>
</feature>
<dbReference type="Proteomes" id="UP001497392">
    <property type="component" value="Unassembled WGS sequence"/>
</dbReference>
<dbReference type="InterPro" id="IPR013112">
    <property type="entry name" value="FAD-bd_8"/>
</dbReference>
<keyword evidence="3" id="KW-0812">Transmembrane</keyword>
<dbReference type="PROSITE" id="PS51384">
    <property type="entry name" value="FAD_FR"/>
    <property type="match status" value="1"/>
</dbReference>
<name>A0ABP1FUH0_9CHLO</name>
<feature type="transmembrane region" description="Helical" evidence="3">
    <location>
        <begin position="145"/>
        <end position="164"/>
    </location>
</feature>
<feature type="transmembrane region" description="Helical" evidence="3">
    <location>
        <begin position="87"/>
        <end position="107"/>
    </location>
</feature>
<accession>A0ABP1FUH0</accession>
<keyword evidence="3" id="KW-1133">Transmembrane helix</keyword>
<evidence type="ECO:0000256" key="3">
    <source>
        <dbReference type="SAM" id="Phobius"/>
    </source>
</evidence>
<organism evidence="5 6">
    <name type="scientific">Coccomyxa viridis</name>
    <dbReference type="NCBI Taxonomy" id="1274662"/>
    <lineage>
        <taxon>Eukaryota</taxon>
        <taxon>Viridiplantae</taxon>
        <taxon>Chlorophyta</taxon>
        <taxon>core chlorophytes</taxon>
        <taxon>Trebouxiophyceae</taxon>
        <taxon>Trebouxiophyceae incertae sedis</taxon>
        <taxon>Coccomyxaceae</taxon>
        <taxon>Coccomyxa</taxon>
    </lineage>
</organism>
<dbReference type="SUPFAM" id="SSF52343">
    <property type="entry name" value="Ferredoxin reductase-like, C-terminal NADP-linked domain"/>
    <property type="match status" value="1"/>
</dbReference>
<dbReference type="InterPro" id="IPR013121">
    <property type="entry name" value="Fe_red_NAD-bd_6"/>
</dbReference>